<gene>
    <name evidence="3" type="ORF">AaeL_AAEL000356</name>
</gene>
<evidence type="ECO:0000313" key="3">
    <source>
        <dbReference type="EMBL" id="EAT48604.1"/>
    </source>
</evidence>
<dbReference type="OMA" id="AFEARVC"/>
<dbReference type="EMBL" id="CH477191">
    <property type="protein sequence ID" value="EAT48604.1"/>
    <property type="molecule type" value="Genomic_DNA"/>
</dbReference>
<feature type="chain" id="PRO_5014308155" evidence="1">
    <location>
        <begin position="19"/>
        <end position="133"/>
    </location>
</feature>
<dbReference type="AlphaFoldDB" id="Q17PL3"/>
<dbReference type="Gene3D" id="2.10.25.10">
    <property type="entry name" value="Laminin"/>
    <property type="match status" value="1"/>
</dbReference>
<dbReference type="InterPro" id="IPR002919">
    <property type="entry name" value="TIL_dom"/>
</dbReference>
<evidence type="ECO:0000313" key="4">
    <source>
        <dbReference type="Proteomes" id="UP000682892"/>
    </source>
</evidence>
<dbReference type="HOGENOM" id="CLU_1604223_0_0_1"/>
<accession>Q17PL3</accession>
<organism evidence="3 4">
    <name type="scientific">Aedes aegypti</name>
    <name type="common">Yellowfever mosquito</name>
    <name type="synonym">Culex aegypti</name>
    <dbReference type="NCBI Taxonomy" id="7159"/>
    <lineage>
        <taxon>Eukaryota</taxon>
        <taxon>Metazoa</taxon>
        <taxon>Ecdysozoa</taxon>
        <taxon>Arthropoda</taxon>
        <taxon>Hexapoda</taxon>
        <taxon>Insecta</taxon>
        <taxon>Pterygota</taxon>
        <taxon>Neoptera</taxon>
        <taxon>Endopterygota</taxon>
        <taxon>Diptera</taxon>
        <taxon>Nematocera</taxon>
        <taxon>Culicoidea</taxon>
        <taxon>Culicidae</taxon>
        <taxon>Culicinae</taxon>
        <taxon>Aedini</taxon>
        <taxon>Aedes</taxon>
        <taxon>Stegomyia</taxon>
    </lineage>
</organism>
<keyword evidence="1" id="KW-0732">Signal</keyword>
<dbReference type="PaxDb" id="7159-AAEL000356-PA"/>
<proteinExistence type="predicted"/>
<dbReference type="Pfam" id="PF01826">
    <property type="entry name" value="TIL"/>
    <property type="match status" value="1"/>
</dbReference>
<dbReference type="PhylomeDB" id="Q17PL3"/>
<dbReference type="CDD" id="cd19941">
    <property type="entry name" value="TIL"/>
    <property type="match status" value="1"/>
</dbReference>
<dbReference type="STRING" id="7159.Q17PL3"/>
<dbReference type="SUPFAM" id="SSF57567">
    <property type="entry name" value="Serine protease inhibitors"/>
    <property type="match status" value="1"/>
</dbReference>
<feature type="domain" description="TIL" evidence="2">
    <location>
        <begin position="28"/>
        <end position="81"/>
    </location>
</feature>
<reference evidence="3" key="2">
    <citation type="journal article" date="2007" name="Science">
        <title>Genome sequence of Aedes aegypti, a major arbovirus vector.</title>
        <authorList>
            <person name="Nene V."/>
            <person name="Wortman J.R."/>
            <person name="Lawson D."/>
            <person name="Haas B."/>
            <person name="Kodira C."/>
            <person name="Tu Z.J."/>
            <person name="Loftus B."/>
            <person name="Xi Z."/>
            <person name="Megy K."/>
            <person name="Grabherr M."/>
            <person name="Ren Q."/>
            <person name="Zdobnov E.M."/>
            <person name="Lobo N.F."/>
            <person name="Campbell K.S."/>
            <person name="Brown S.E."/>
            <person name="Bonaldo M.F."/>
            <person name="Zhu J."/>
            <person name="Sinkins S.P."/>
            <person name="Hogenkamp D.G."/>
            <person name="Amedeo P."/>
            <person name="Arensburger P."/>
            <person name="Atkinson P.W."/>
            <person name="Bidwell S."/>
            <person name="Biedler J."/>
            <person name="Birney E."/>
            <person name="Bruggner R.V."/>
            <person name="Costas J."/>
            <person name="Coy M.R."/>
            <person name="Crabtree J."/>
            <person name="Crawford M."/>
            <person name="Debruyn B."/>
            <person name="Decaprio D."/>
            <person name="Eiglmeier K."/>
            <person name="Eisenstadt E."/>
            <person name="El-Dorry H."/>
            <person name="Gelbart W.M."/>
            <person name="Gomes S.L."/>
            <person name="Hammond M."/>
            <person name="Hannick L.I."/>
            <person name="Hogan J.R."/>
            <person name="Holmes M.H."/>
            <person name="Jaffe D."/>
            <person name="Johnston J.S."/>
            <person name="Kennedy R.C."/>
            <person name="Koo H."/>
            <person name="Kravitz S."/>
            <person name="Kriventseva E.V."/>
            <person name="Kulp D."/>
            <person name="Labutti K."/>
            <person name="Lee E."/>
            <person name="Li S."/>
            <person name="Lovin D.D."/>
            <person name="Mao C."/>
            <person name="Mauceli E."/>
            <person name="Menck C.F."/>
            <person name="Miller J.R."/>
            <person name="Montgomery P."/>
            <person name="Mori A."/>
            <person name="Nascimento A.L."/>
            <person name="Naveira H.F."/>
            <person name="Nusbaum C."/>
            <person name="O'leary S."/>
            <person name="Orvis J."/>
            <person name="Pertea M."/>
            <person name="Quesneville H."/>
            <person name="Reidenbach K.R."/>
            <person name="Rogers Y.H."/>
            <person name="Roth C.W."/>
            <person name="Schneider J.R."/>
            <person name="Schatz M."/>
            <person name="Shumway M."/>
            <person name="Stanke M."/>
            <person name="Stinson E.O."/>
            <person name="Tubio J.M."/>
            <person name="Vanzee J.P."/>
            <person name="Verjovski-Almeida S."/>
            <person name="Werner D."/>
            <person name="White O."/>
            <person name="Wyder S."/>
            <person name="Zeng Q."/>
            <person name="Zhao Q."/>
            <person name="Zhao Y."/>
            <person name="Hill C.A."/>
            <person name="Raikhel A.S."/>
            <person name="Soares M.B."/>
            <person name="Knudson D.L."/>
            <person name="Lee N.H."/>
            <person name="Galagan J."/>
            <person name="Salzberg S.L."/>
            <person name="Paulsen I.T."/>
            <person name="Dimopoulos G."/>
            <person name="Collins F.H."/>
            <person name="Birren B."/>
            <person name="Fraser-Liggett C.M."/>
            <person name="Severson D.W."/>
        </authorList>
    </citation>
    <scope>NUCLEOTIDE SEQUENCE [LARGE SCALE GENOMIC DNA]</scope>
    <source>
        <strain evidence="3">Liverpool</strain>
    </source>
</reference>
<sequence length="133" mass="14135">MRSTLVVLLLLIVQAFEARVCPTLCCEDPNEVYLICGSLCERTCTNLYDCDLCPAVCVSGCFCKDGYVRDSLGTCIPACDCPILTTTLAPTTTKKKPLKCKPPTTTTTEAPCSCTTTTEAPCLCSTTTVAPCA</sequence>
<name>Q17PL3_AEDAE</name>
<reference evidence="3" key="3">
    <citation type="submission" date="2012-09" db="EMBL/GenBank/DDBJ databases">
        <authorList>
            <consortium name="VectorBase"/>
        </authorList>
    </citation>
    <scope>NUCLEOTIDE SEQUENCE</scope>
    <source>
        <strain evidence="3">Liverpool</strain>
    </source>
</reference>
<dbReference type="Proteomes" id="UP000682892">
    <property type="component" value="Unassembled WGS sequence"/>
</dbReference>
<reference evidence="3" key="1">
    <citation type="submission" date="2005-10" db="EMBL/GenBank/DDBJ databases">
        <authorList>
            <person name="Loftus B.J."/>
            <person name="Nene V.M."/>
            <person name="Hannick L.I."/>
            <person name="Bidwell S."/>
            <person name="Haas B."/>
            <person name="Amedeo P."/>
            <person name="Orvis J."/>
            <person name="Wortman J.R."/>
            <person name="White O.R."/>
            <person name="Salzberg S."/>
            <person name="Shumway M."/>
            <person name="Koo H."/>
            <person name="Zhao Y."/>
            <person name="Holmes M."/>
            <person name="Miller J."/>
            <person name="Schatz M."/>
            <person name="Pop M."/>
            <person name="Pai G."/>
            <person name="Utterback T."/>
            <person name="Rogers Y.-H."/>
            <person name="Kravitz S."/>
            <person name="Fraser C.M."/>
        </authorList>
    </citation>
    <scope>NUCLEOTIDE SEQUENCE</scope>
    <source>
        <strain evidence="3">Liverpool</strain>
    </source>
</reference>
<protein>
    <submittedName>
        <fullName evidence="3">AAEL000356-PA</fullName>
    </submittedName>
</protein>
<dbReference type="InterPro" id="IPR036084">
    <property type="entry name" value="Ser_inhib-like_sf"/>
</dbReference>
<evidence type="ECO:0000259" key="2">
    <source>
        <dbReference type="Pfam" id="PF01826"/>
    </source>
</evidence>
<feature type="signal peptide" evidence="1">
    <location>
        <begin position="1"/>
        <end position="18"/>
    </location>
</feature>
<evidence type="ECO:0000256" key="1">
    <source>
        <dbReference type="SAM" id="SignalP"/>
    </source>
</evidence>